<organism evidence="2">
    <name type="scientific">uncultured Thermoleophilia bacterium</name>
    <dbReference type="NCBI Taxonomy" id="1497501"/>
    <lineage>
        <taxon>Bacteria</taxon>
        <taxon>Bacillati</taxon>
        <taxon>Actinomycetota</taxon>
        <taxon>Thermoleophilia</taxon>
        <taxon>environmental samples</taxon>
    </lineage>
</organism>
<dbReference type="InterPro" id="IPR013976">
    <property type="entry name" value="HDOD"/>
</dbReference>
<feature type="domain" description="HDOD" evidence="1">
    <location>
        <begin position="12"/>
        <end position="207"/>
    </location>
</feature>
<dbReference type="SUPFAM" id="SSF109604">
    <property type="entry name" value="HD-domain/PDEase-like"/>
    <property type="match status" value="1"/>
</dbReference>
<dbReference type="Pfam" id="PF08668">
    <property type="entry name" value="HDOD"/>
    <property type="match status" value="1"/>
</dbReference>
<dbReference type="InterPro" id="IPR052340">
    <property type="entry name" value="RNase_Y/CdgJ"/>
</dbReference>
<proteinExistence type="predicted"/>
<dbReference type="AlphaFoldDB" id="A0A6J4TA50"/>
<evidence type="ECO:0000313" key="2">
    <source>
        <dbReference type="EMBL" id="CAA9517819.1"/>
    </source>
</evidence>
<gene>
    <name evidence="2" type="ORF">AVDCRST_MAG79-19</name>
</gene>
<evidence type="ECO:0000259" key="1">
    <source>
        <dbReference type="PROSITE" id="PS51833"/>
    </source>
</evidence>
<reference evidence="2" key="1">
    <citation type="submission" date="2020-02" db="EMBL/GenBank/DDBJ databases">
        <authorList>
            <person name="Meier V. D."/>
        </authorList>
    </citation>
    <scope>NUCLEOTIDE SEQUENCE</scope>
    <source>
        <strain evidence="2">AVDCRST_MAG79</strain>
    </source>
</reference>
<dbReference type="PANTHER" id="PTHR33525">
    <property type="match status" value="1"/>
</dbReference>
<dbReference type="PROSITE" id="PS51833">
    <property type="entry name" value="HDOD"/>
    <property type="match status" value="1"/>
</dbReference>
<dbReference type="CDD" id="cd00077">
    <property type="entry name" value="HDc"/>
    <property type="match status" value="1"/>
</dbReference>
<accession>A0A6J4TA50</accession>
<dbReference type="PANTHER" id="PTHR33525:SF3">
    <property type="entry name" value="RIBONUCLEASE Y"/>
    <property type="match status" value="1"/>
</dbReference>
<dbReference type="EMBL" id="CADCWC010000002">
    <property type="protein sequence ID" value="CAA9517819.1"/>
    <property type="molecule type" value="Genomic_DNA"/>
</dbReference>
<dbReference type="InterPro" id="IPR003607">
    <property type="entry name" value="HD/PDEase_dom"/>
</dbReference>
<dbReference type="Gene3D" id="1.10.3210.10">
    <property type="entry name" value="Hypothetical protein af1432"/>
    <property type="match status" value="1"/>
</dbReference>
<name>A0A6J4TA50_9ACTN</name>
<sequence>MMQLVDEVRDLPLTVSNVLAQVITECDNADASVSSLARIMAGDQALAAMVLKLANSAYYGYARKIESLPDAVVLLGFASVKNLAITASITRLLTNNRDQYADVRAALFDHSLCTAVTARILGRSKRVSGEKAFVAGLLHDLGLIVLVCYRKDLFGKLQAASDGAGADFHEVELDVLGFGHAELGALVAAEWKFPAALCEALRFHHEPGAALVDPMLTSTIHVADWAAKRVGVGLVPPAVPEWPAAASKDLFDLSDASVTRLESEIRAEFLDGESLRGVGRAA</sequence>
<protein>
    <recommendedName>
        <fullName evidence="1">HDOD domain-containing protein</fullName>
    </recommendedName>
</protein>